<feature type="transmembrane region" description="Helical" evidence="3">
    <location>
        <begin position="7"/>
        <end position="27"/>
    </location>
</feature>
<keyword evidence="5" id="KW-1185">Reference proteome</keyword>
<dbReference type="GO" id="GO:0008654">
    <property type="term" value="P:phospholipid biosynthetic process"/>
    <property type="evidence" value="ECO:0007669"/>
    <property type="project" value="InterPro"/>
</dbReference>
<dbReference type="EMBL" id="FNID01000036">
    <property type="protein sequence ID" value="SDN86786.1"/>
    <property type="molecule type" value="Genomic_DNA"/>
</dbReference>
<gene>
    <name evidence="4" type="ORF">SAMN05192585_13635</name>
</gene>
<dbReference type="GO" id="GO:0016020">
    <property type="term" value="C:membrane"/>
    <property type="evidence" value="ECO:0007669"/>
    <property type="project" value="InterPro"/>
</dbReference>
<dbReference type="PROSITE" id="PS00379">
    <property type="entry name" value="CDP_ALCOHOL_P_TRANSF"/>
    <property type="match status" value="1"/>
</dbReference>
<dbReference type="Gene3D" id="1.20.120.1760">
    <property type="match status" value="1"/>
</dbReference>
<keyword evidence="3" id="KW-0812">Transmembrane</keyword>
<proteinExistence type="inferred from homology"/>
<dbReference type="Proteomes" id="UP000199182">
    <property type="component" value="Unassembled WGS sequence"/>
</dbReference>
<keyword evidence="3" id="KW-0472">Membrane</keyword>
<dbReference type="InterPro" id="IPR048254">
    <property type="entry name" value="CDP_ALCOHOL_P_TRANSF_CS"/>
</dbReference>
<organism evidence="4 5">
    <name type="scientific">Acetanaerobacterium elongatum</name>
    <dbReference type="NCBI Taxonomy" id="258515"/>
    <lineage>
        <taxon>Bacteria</taxon>
        <taxon>Bacillati</taxon>
        <taxon>Bacillota</taxon>
        <taxon>Clostridia</taxon>
        <taxon>Eubacteriales</taxon>
        <taxon>Oscillospiraceae</taxon>
        <taxon>Acetanaerobacterium</taxon>
    </lineage>
</organism>
<dbReference type="Pfam" id="PF01066">
    <property type="entry name" value="CDP-OH_P_transf"/>
    <property type="match status" value="1"/>
</dbReference>
<dbReference type="InterPro" id="IPR000462">
    <property type="entry name" value="CDP-OH_P_trans"/>
</dbReference>
<comment type="similarity">
    <text evidence="2">Belongs to the CDP-alcohol phosphatidyltransferase class-I family.</text>
</comment>
<dbReference type="OrthoDB" id="9796672at2"/>
<keyword evidence="1 2" id="KW-0808">Transferase</keyword>
<sequence>MNIKIAINLLTLSRIVLGILFALFLLLPGGSLIGAFALYALACATDILDGRLARRFGAVSPIGAKLDAISDVTLLITAFCAMTTTHLMPWWMIIAALLKFIEFWVTSRILTGVHNGNAPLFFDKLGRLSAILMLALPLIVLPLYALLPFIADILVTCLAEAVCLMAAGSSAYRIKRCIESKAEELSL</sequence>
<dbReference type="AlphaFoldDB" id="A0A1H0EWV9"/>
<dbReference type="GO" id="GO:0016780">
    <property type="term" value="F:phosphotransferase activity, for other substituted phosphate groups"/>
    <property type="evidence" value="ECO:0007669"/>
    <property type="project" value="InterPro"/>
</dbReference>
<evidence type="ECO:0000313" key="4">
    <source>
        <dbReference type="EMBL" id="SDN86786.1"/>
    </source>
</evidence>
<evidence type="ECO:0000256" key="2">
    <source>
        <dbReference type="RuleBase" id="RU003750"/>
    </source>
</evidence>
<evidence type="ECO:0000256" key="3">
    <source>
        <dbReference type="SAM" id="Phobius"/>
    </source>
</evidence>
<name>A0A1H0EWV9_9FIRM</name>
<evidence type="ECO:0000256" key="1">
    <source>
        <dbReference type="ARBA" id="ARBA00022679"/>
    </source>
</evidence>
<reference evidence="4 5" key="1">
    <citation type="submission" date="2016-10" db="EMBL/GenBank/DDBJ databases">
        <authorList>
            <person name="de Groot N.N."/>
        </authorList>
    </citation>
    <scope>NUCLEOTIDE SEQUENCE [LARGE SCALE GENOMIC DNA]</scope>
    <source>
        <strain evidence="4 5">CGMCC 1.5012</strain>
    </source>
</reference>
<protein>
    <submittedName>
        <fullName evidence="4">CDP-diacylglycerol--glycerol-3-phosphate 3-phosphatidyltransferase</fullName>
    </submittedName>
</protein>
<feature type="transmembrane region" description="Helical" evidence="3">
    <location>
        <begin position="125"/>
        <end position="147"/>
    </location>
</feature>
<dbReference type="RefSeq" id="WP_092642544.1">
    <property type="nucleotide sequence ID" value="NZ_FNID01000036.1"/>
</dbReference>
<dbReference type="STRING" id="258515.SAMN05192585_13635"/>
<keyword evidence="3" id="KW-1133">Transmembrane helix</keyword>
<dbReference type="InterPro" id="IPR043130">
    <property type="entry name" value="CDP-OH_PTrfase_TM_dom"/>
</dbReference>
<evidence type="ECO:0000313" key="5">
    <source>
        <dbReference type="Proteomes" id="UP000199182"/>
    </source>
</evidence>
<accession>A0A1H0EWV9</accession>
<feature type="transmembrane region" description="Helical" evidence="3">
    <location>
        <begin position="64"/>
        <end position="84"/>
    </location>
</feature>